<feature type="chain" id="PRO_5001476798" description="Outer membrane beta-barrel domain protein" evidence="1">
    <location>
        <begin position="25"/>
        <end position="191"/>
    </location>
</feature>
<organism evidence="2 3">
    <name type="scientific">Bacteroides fragilis str. 3988T(B)14</name>
    <dbReference type="NCBI Taxonomy" id="1339315"/>
    <lineage>
        <taxon>Bacteria</taxon>
        <taxon>Pseudomonadati</taxon>
        <taxon>Bacteroidota</taxon>
        <taxon>Bacteroidia</taxon>
        <taxon>Bacteroidales</taxon>
        <taxon>Bacteroidaceae</taxon>
        <taxon>Bacteroides</taxon>
    </lineage>
</organism>
<proteinExistence type="predicted"/>
<dbReference type="PATRIC" id="fig|1339315.3.peg.3085"/>
<gene>
    <name evidence="2" type="ORF">M124_2378</name>
</gene>
<comment type="caution">
    <text evidence="2">The sequence shown here is derived from an EMBL/GenBank/DDBJ whole genome shotgun (WGS) entry which is preliminary data.</text>
</comment>
<reference evidence="2 3" key="1">
    <citation type="submission" date="2014-02" db="EMBL/GenBank/DDBJ databases">
        <authorList>
            <person name="Sears C."/>
            <person name="Carroll K."/>
            <person name="Sack B.R."/>
            <person name="Qadri F."/>
            <person name="Myers L.L."/>
            <person name="Chung G.-T."/>
            <person name="Escheverria P."/>
            <person name="Fraser C.M."/>
            <person name="Sadzewicz L."/>
            <person name="Shefchek K.A."/>
            <person name="Tallon L."/>
            <person name="Das S.P."/>
            <person name="Daugherty S."/>
            <person name="Mongodin E.F."/>
        </authorList>
    </citation>
    <scope>NUCLEOTIDE SEQUENCE [LARGE SCALE GENOMIC DNA]</scope>
    <source>
        <strain evidence="3">3988T(B)14</strain>
    </source>
</reference>
<evidence type="ECO:0000256" key="1">
    <source>
        <dbReference type="SAM" id="SignalP"/>
    </source>
</evidence>
<accession>A0A015TT64</accession>
<sequence length="191" mass="20749">MKLNNIKTGLLLAGLLLLFGNVKAQDNPFKPEWFVSGGINGVTALNGSANNILGGKVSGGVWLNKIIGLRVDAEAGNVWLKGGYNAVTVGAGADILVNLMKNYTDENRKFRLNAIFGLGYNYYSFGDDYPRLSKTNTMSGNFSLQAAFRLNSHLSIFAEPGIKISTKFYDIENKDDVFAGGMMTVGVIYKF</sequence>
<dbReference type="RefSeq" id="WP_005803172.1">
    <property type="nucleotide sequence ID" value="NZ_JGCY01000338.1"/>
</dbReference>
<dbReference type="AlphaFoldDB" id="A0A015TT64"/>
<evidence type="ECO:0000313" key="3">
    <source>
        <dbReference type="Proteomes" id="UP000020529"/>
    </source>
</evidence>
<feature type="signal peptide" evidence="1">
    <location>
        <begin position="1"/>
        <end position="24"/>
    </location>
</feature>
<dbReference type="EMBL" id="JGCY01000338">
    <property type="protein sequence ID" value="EXY73841.1"/>
    <property type="molecule type" value="Genomic_DNA"/>
</dbReference>
<dbReference type="Proteomes" id="UP000020529">
    <property type="component" value="Unassembled WGS sequence"/>
</dbReference>
<protein>
    <recommendedName>
        <fullName evidence="4">Outer membrane beta-barrel domain protein</fullName>
    </recommendedName>
</protein>
<keyword evidence="1" id="KW-0732">Signal</keyword>
<evidence type="ECO:0000313" key="2">
    <source>
        <dbReference type="EMBL" id="EXY73841.1"/>
    </source>
</evidence>
<evidence type="ECO:0008006" key="4">
    <source>
        <dbReference type="Google" id="ProtNLM"/>
    </source>
</evidence>
<name>A0A015TT64_BACFG</name>